<sequence length="142" mass="15400">MIGVRGANAGGGFVSPRFGPEPTNKSSRHNTTLGGWWDRATRNEGRRGTVSRLVVTLFFLLPSPSPSIEPSRRDVRVPRDYVCVSFHLFVRETGPRKMESNAAMAEGANARLGFLSFSSGDTHFLPARLPPTASSGVPRAFA</sequence>
<feature type="region of interest" description="Disordered" evidence="1">
    <location>
        <begin position="1"/>
        <end position="32"/>
    </location>
</feature>
<name>A0AAG5DAT6_ANOAO</name>
<evidence type="ECO:0000313" key="3">
    <source>
        <dbReference type="Proteomes" id="UP000075880"/>
    </source>
</evidence>
<proteinExistence type="predicted"/>
<reference evidence="2" key="1">
    <citation type="submission" date="2024-04" db="UniProtKB">
        <authorList>
            <consortium name="EnsemblMetazoa"/>
        </authorList>
    </citation>
    <scope>IDENTIFICATION</scope>
    <source>
        <strain evidence="2">EBRO</strain>
    </source>
</reference>
<evidence type="ECO:0000256" key="1">
    <source>
        <dbReference type="SAM" id="MobiDB-lite"/>
    </source>
</evidence>
<protein>
    <submittedName>
        <fullName evidence="2">Uncharacterized protein</fullName>
    </submittedName>
</protein>
<dbReference type="AlphaFoldDB" id="A0AAG5DAT6"/>
<keyword evidence="3" id="KW-1185">Reference proteome</keyword>
<feature type="compositionally biased region" description="Polar residues" evidence="1">
    <location>
        <begin position="23"/>
        <end position="32"/>
    </location>
</feature>
<dbReference type="Proteomes" id="UP000075880">
    <property type="component" value="Unassembled WGS sequence"/>
</dbReference>
<evidence type="ECO:0000313" key="2">
    <source>
        <dbReference type="EnsemblMetazoa" id="ENSAATROPP007960"/>
    </source>
</evidence>
<accession>A0AAG5DAT6</accession>
<dbReference type="EnsemblMetazoa" id="ENSAATROPT008822">
    <property type="protein sequence ID" value="ENSAATROPP007960"/>
    <property type="gene ID" value="ENSAATROPG007191"/>
</dbReference>
<organism evidence="2 3">
    <name type="scientific">Anopheles atroparvus</name>
    <name type="common">European mosquito</name>
    <dbReference type="NCBI Taxonomy" id="41427"/>
    <lineage>
        <taxon>Eukaryota</taxon>
        <taxon>Metazoa</taxon>
        <taxon>Ecdysozoa</taxon>
        <taxon>Arthropoda</taxon>
        <taxon>Hexapoda</taxon>
        <taxon>Insecta</taxon>
        <taxon>Pterygota</taxon>
        <taxon>Neoptera</taxon>
        <taxon>Endopterygota</taxon>
        <taxon>Diptera</taxon>
        <taxon>Nematocera</taxon>
        <taxon>Culicoidea</taxon>
        <taxon>Culicidae</taxon>
        <taxon>Anophelinae</taxon>
        <taxon>Anopheles</taxon>
    </lineage>
</organism>